<sequence>MVHMQHHPDDPYTITEIYTEANFILGTSTPATLTTSSTSPTVSPTTPAPVKTESADICALQAMMQQFMTIQQSHPQYPPPPPQYPYNPNSLYLYPPPPTAQAYTYQPVLPQQNYQYPSQPPQPSQNQQSRPPPPPAPQGTDPRPPHKCHFCHSLYHTMGSCPDAVRYERNRWIGQNEEGRWMVLLSRETINCSFPGDSFKDQVDNNWMRANNRPQDRDAPPHQTVTPTATSSGVASANMVEVLMQRMPEVAKKYTSSQKKKDICFSEPLETTPSTPAKTPSEAPLPPPIPVPFPSSSARSQLAVAIETGRTTYRPNYRVQSNIENPKVASDVLERALNTTLTITQRELFALSFDARKGLRELISSKRVSTESNYASVNMAACYDDPEDVVEVLMSATRDPRKDCIVTAPTQSLMIIRPIFNDRYEVECILDTRSQIIAMRHDVFDNLGLLINIDKFITMESANLSSNQTIGLAHNVKMSLGPVDLYVQAQIVNDAPYEVLLGHPFFCLTSTVTRDYPDGRQDLTIHDPNSSRRFLIPTFKRVHRSREPKEHF</sequence>
<name>A0ACB7JA20_PLECO</name>
<dbReference type="EMBL" id="WQMT02000002">
    <property type="protein sequence ID" value="KAG9227045.1"/>
    <property type="molecule type" value="Genomic_DNA"/>
</dbReference>
<comment type="caution">
    <text evidence="1">The sequence shown here is derived from an EMBL/GenBank/DDBJ whole genome shotgun (WGS) entry which is preliminary data.</text>
</comment>
<reference evidence="1 2" key="1">
    <citation type="journal article" date="2021" name="Appl. Environ. Microbiol.">
        <title>Genetic linkage and physical mapping for an oyster mushroom Pleurotus cornucopiae and QTL analysis for the trait cap color.</title>
        <authorList>
            <person name="Zhang Y."/>
            <person name="Gao W."/>
            <person name="Sonnenberg A."/>
            <person name="Chen Q."/>
            <person name="Zhang J."/>
            <person name="Huang C."/>
        </authorList>
    </citation>
    <scope>NUCLEOTIDE SEQUENCE [LARGE SCALE GENOMIC DNA]</scope>
    <source>
        <strain evidence="1">CCMSSC00406</strain>
    </source>
</reference>
<proteinExistence type="predicted"/>
<protein>
    <submittedName>
        <fullName evidence="1">Uncharacterized protein</fullName>
    </submittedName>
</protein>
<organism evidence="1 2">
    <name type="scientific">Pleurotus cornucopiae</name>
    <name type="common">Cornucopia mushroom</name>
    <dbReference type="NCBI Taxonomy" id="5321"/>
    <lineage>
        <taxon>Eukaryota</taxon>
        <taxon>Fungi</taxon>
        <taxon>Dikarya</taxon>
        <taxon>Basidiomycota</taxon>
        <taxon>Agaricomycotina</taxon>
        <taxon>Agaricomycetes</taxon>
        <taxon>Agaricomycetidae</taxon>
        <taxon>Agaricales</taxon>
        <taxon>Pleurotineae</taxon>
        <taxon>Pleurotaceae</taxon>
        <taxon>Pleurotus</taxon>
    </lineage>
</organism>
<gene>
    <name evidence="1" type="ORF">CCMSSC00406_0008245</name>
</gene>
<evidence type="ECO:0000313" key="1">
    <source>
        <dbReference type="EMBL" id="KAG9227045.1"/>
    </source>
</evidence>
<accession>A0ACB7JA20</accession>
<dbReference type="Proteomes" id="UP000824881">
    <property type="component" value="Unassembled WGS sequence"/>
</dbReference>
<keyword evidence="2" id="KW-1185">Reference proteome</keyword>
<evidence type="ECO:0000313" key="2">
    <source>
        <dbReference type="Proteomes" id="UP000824881"/>
    </source>
</evidence>